<reference evidence="2" key="1">
    <citation type="journal article" date="2019" name="Int. J. Syst. Evol. Microbiol.">
        <title>The Global Catalogue of Microorganisms (GCM) 10K type strain sequencing project: providing services to taxonomists for standard genome sequencing and annotation.</title>
        <authorList>
            <consortium name="The Broad Institute Genomics Platform"/>
            <consortium name="The Broad Institute Genome Sequencing Center for Infectious Disease"/>
            <person name="Wu L."/>
            <person name="Ma J."/>
        </authorList>
    </citation>
    <scope>NUCLEOTIDE SEQUENCE [LARGE SCALE GENOMIC DNA]</scope>
    <source>
        <strain evidence="2">JCM 17933</strain>
    </source>
</reference>
<proteinExistence type="predicted"/>
<dbReference type="RefSeq" id="WP_345472459.1">
    <property type="nucleotide sequence ID" value="NZ_BAABHF010000046.1"/>
</dbReference>
<evidence type="ECO:0000313" key="1">
    <source>
        <dbReference type="EMBL" id="GAA4512049.1"/>
    </source>
</evidence>
<organism evidence="1 2">
    <name type="scientific">Actinoallomurus oryzae</name>
    <dbReference type="NCBI Taxonomy" id="502180"/>
    <lineage>
        <taxon>Bacteria</taxon>
        <taxon>Bacillati</taxon>
        <taxon>Actinomycetota</taxon>
        <taxon>Actinomycetes</taxon>
        <taxon>Streptosporangiales</taxon>
        <taxon>Thermomonosporaceae</taxon>
        <taxon>Actinoallomurus</taxon>
    </lineage>
</organism>
<gene>
    <name evidence="1" type="ORF">GCM10023191_077120</name>
</gene>
<name>A0ABP8QWV6_9ACTN</name>
<accession>A0ABP8QWV6</accession>
<keyword evidence="2" id="KW-1185">Reference proteome</keyword>
<sequence>MLLRLAGRLPDELLAEERHWLAIGRLDHIGRTVPMAAATLGVPLTDADLAVLRDLRDRYRLDGTRLMSVERQEGEPAPPYRFAAAPLAQHRAGTDTGDSAHSTDALDRAVIGVVSAEDGTIELVRSYRYHRNLAIMPPKRLYLVETEPGVEPYLLTLDLQAAMAGHGEPDPLAEVYAADAALPPYHRTALESGVQLWSRVGR</sequence>
<evidence type="ECO:0000313" key="2">
    <source>
        <dbReference type="Proteomes" id="UP001500503"/>
    </source>
</evidence>
<protein>
    <submittedName>
        <fullName evidence="1">Uncharacterized protein</fullName>
    </submittedName>
</protein>
<dbReference type="EMBL" id="BAABHF010000046">
    <property type="protein sequence ID" value="GAA4512049.1"/>
    <property type="molecule type" value="Genomic_DNA"/>
</dbReference>
<comment type="caution">
    <text evidence="1">The sequence shown here is derived from an EMBL/GenBank/DDBJ whole genome shotgun (WGS) entry which is preliminary data.</text>
</comment>
<dbReference type="Proteomes" id="UP001500503">
    <property type="component" value="Unassembled WGS sequence"/>
</dbReference>